<name>A0AAV1I589_9CHLO</name>
<keyword evidence="2" id="KW-1185">Reference proteome</keyword>
<organism evidence="1 2">
    <name type="scientific">Coccomyxa viridis</name>
    <dbReference type="NCBI Taxonomy" id="1274662"/>
    <lineage>
        <taxon>Eukaryota</taxon>
        <taxon>Viridiplantae</taxon>
        <taxon>Chlorophyta</taxon>
        <taxon>core chlorophytes</taxon>
        <taxon>Trebouxiophyceae</taxon>
        <taxon>Trebouxiophyceae incertae sedis</taxon>
        <taxon>Coccomyxaceae</taxon>
        <taxon>Coccomyxa</taxon>
    </lineage>
</organism>
<gene>
    <name evidence="1" type="ORF">CVIRNUC_004838</name>
</gene>
<dbReference type="AlphaFoldDB" id="A0AAV1I589"/>
<comment type="caution">
    <text evidence="1">The sequence shown here is derived from an EMBL/GenBank/DDBJ whole genome shotgun (WGS) entry which is preliminary data.</text>
</comment>
<reference evidence="1 2" key="1">
    <citation type="submission" date="2023-10" db="EMBL/GenBank/DDBJ databases">
        <authorList>
            <person name="Maclean D."/>
            <person name="Macfadyen A."/>
        </authorList>
    </citation>
    <scope>NUCLEOTIDE SEQUENCE [LARGE SCALE GENOMIC DNA]</scope>
</reference>
<sequence length="98" mass="11485">MRNFDFTQMLCLTRMRRTAGYGVVPNVSHLPVPHPDWSPESGEKQRIPYDDQPFLELDPEVMRHRLYPSSSQPLSQGLSHLSQALAKRHRIGQWWLFN</sequence>
<protein>
    <submittedName>
        <fullName evidence="1">Uncharacterized protein</fullName>
    </submittedName>
</protein>
<evidence type="ECO:0000313" key="1">
    <source>
        <dbReference type="EMBL" id="CAK0779735.1"/>
    </source>
</evidence>
<evidence type="ECO:0000313" key="2">
    <source>
        <dbReference type="Proteomes" id="UP001314263"/>
    </source>
</evidence>
<proteinExistence type="predicted"/>
<dbReference type="Proteomes" id="UP001314263">
    <property type="component" value="Unassembled WGS sequence"/>
</dbReference>
<dbReference type="EMBL" id="CAUYUE010000006">
    <property type="protein sequence ID" value="CAK0779735.1"/>
    <property type="molecule type" value="Genomic_DNA"/>
</dbReference>
<accession>A0AAV1I589</accession>